<dbReference type="SUPFAM" id="SSF90123">
    <property type="entry name" value="ABC transporter transmembrane region"/>
    <property type="match status" value="1"/>
</dbReference>
<dbReference type="Gene3D" id="3.40.50.300">
    <property type="entry name" value="P-loop containing nucleotide triphosphate hydrolases"/>
    <property type="match status" value="1"/>
</dbReference>
<dbReference type="FunFam" id="3.40.50.300:FF:000221">
    <property type="entry name" value="Multidrug ABC transporter ATP-binding protein"/>
    <property type="match status" value="1"/>
</dbReference>
<dbReference type="AlphaFoldDB" id="A0A7X2N0I3"/>
<evidence type="ECO:0000256" key="5">
    <source>
        <dbReference type="ARBA" id="ARBA00022741"/>
    </source>
</evidence>
<comment type="caution">
    <text evidence="12">The sequence shown here is derived from an EMBL/GenBank/DDBJ whole genome shotgun (WGS) entry which is preliminary data.</text>
</comment>
<organism evidence="12 13">
    <name type="scientific">Inconstantimicrobium porci</name>
    <dbReference type="NCBI Taxonomy" id="2652291"/>
    <lineage>
        <taxon>Bacteria</taxon>
        <taxon>Bacillati</taxon>
        <taxon>Bacillota</taxon>
        <taxon>Clostridia</taxon>
        <taxon>Eubacteriales</taxon>
        <taxon>Clostridiaceae</taxon>
        <taxon>Inconstantimicrobium</taxon>
    </lineage>
</organism>
<keyword evidence="2" id="KW-0813">Transport</keyword>
<feature type="transmembrane region" description="Helical" evidence="9">
    <location>
        <begin position="279"/>
        <end position="299"/>
    </location>
</feature>
<dbReference type="PROSITE" id="PS50929">
    <property type="entry name" value="ABC_TM1F"/>
    <property type="match status" value="1"/>
</dbReference>
<dbReference type="Gene3D" id="1.20.1560.10">
    <property type="entry name" value="ABC transporter type 1, transmembrane domain"/>
    <property type="match status" value="1"/>
</dbReference>
<evidence type="ECO:0000256" key="8">
    <source>
        <dbReference type="ARBA" id="ARBA00023136"/>
    </source>
</evidence>
<dbReference type="PANTHER" id="PTHR43394">
    <property type="entry name" value="ATP-DEPENDENT PERMEASE MDL1, MITOCHONDRIAL"/>
    <property type="match status" value="1"/>
</dbReference>
<dbReference type="PROSITE" id="PS50893">
    <property type="entry name" value="ABC_TRANSPORTER_2"/>
    <property type="match status" value="1"/>
</dbReference>
<keyword evidence="13" id="KW-1185">Reference proteome</keyword>
<dbReference type="GO" id="GO:0005524">
    <property type="term" value="F:ATP binding"/>
    <property type="evidence" value="ECO:0007669"/>
    <property type="project" value="UniProtKB-KW"/>
</dbReference>
<dbReference type="InterPro" id="IPR036640">
    <property type="entry name" value="ABC1_TM_sf"/>
</dbReference>
<dbReference type="RefSeq" id="WP_154532356.1">
    <property type="nucleotide sequence ID" value="NZ_JAXFSD010000021.1"/>
</dbReference>
<keyword evidence="5" id="KW-0547">Nucleotide-binding</keyword>
<feature type="domain" description="ABC transporter" evidence="10">
    <location>
        <begin position="332"/>
        <end position="568"/>
    </location>
</feature>
<dbReference type="InterPro" id="IPR027417">
    <property type="entry name" value="P-loop_NTPase"/>
</dbReference>
<dbReference type="InterPro" id="IPR003439">
    <property type="entry name" value="ABC_transporter-like_ATP-bd"/>
</dbReference>
<dbReference type="InterPro" id="IPR011527">
    <property type="entry name" value="ABC1_TM_dom"/>
</dbReference>
<feature type="transmembrane region" description="Helical" evidence="9">
    <location>
        <begin position="12"/>
        <end position="37"/>
    </location>
</feature>
<proteinExistence type="predicted"/>
<evidence type="ECO:0000313" key="13">
    <source>
        <dbReference type="Proteomes" id="UP000460287"/>
    </source>
</evidence>
<dbReference type="GO" id="GO:0015421">
    <property type="term" value="F:ABC-type oligopeptide transporter activity"/>
    <property type="evidence" value="ECO:0007669"/>
    <property type="project" value="TreeGrafter"/>
</dbReference>
<dbReference type="PROSITE" id="PS00211">
    <property type="entry name" value="ABC_TRANSPORTER_1"/>
    <property type="match status" value="1"/>
</dbReference>
<sequence length="577" mass="63622">MIKKLMSYLDKYKIYTILTPIAVIGEVILEIFIPFIMSKIIDVGIANKDIPYITKTGLLMILMAFISLLFGALAGRFASVAATGLSKNIRGALFDKIQDFSFSNVDKFSTASLVTRLTTDVTNTQNAFMMTIRILVRAPIMLICALIMALNINAKLSLIFIVAIPFLGIALYIIATTAFKPFQIMLKKYDKMNAIIQENLIAIRAVKAFVRGDHEFDKFHEAAKGVRDTQRKAEGVIIFNMPVMMFAVYGCMIAISWFGGNMIINGSMTTGELMSFISYVTQILMSLMMISMVFVNIVLSRASVTRIIEVLDEESDIKNPKNPITTIADGSIVFDHVNFRYNNDSDNNALDDINLTIKSGETIGIIGGTGSSKSSLVQLIPRLYDVTDGKVLVGGRDVRDYDIESLRNAVAMVLQKNVLFSGTIAENLRWGNENATNEELEEACKCACAYDFVESFPDKYDTDLGQGGVNVSGGQKQRLCIARALLKKPKIIILDDSTSAVDTTTDSNIRAALKKNLSETTTIIIAQRITSVCDADKIIIMDDGKISAIGTHDELLKNNDVYKEIYNSQQKGADDNA</sequence>
<feature type="transmembrane region" description="Helical" evidence="9">
    <location>
        <begin position="237"/>
        <end position="259"/>
    </location>
</feature>
<keyword evidence="8 9" id="KW-0472">Membrane</keyword>
<evidence type="ECO:0000256" key="2">
    <source>
        <dbReference type="ARBA" id="ARBA00022448"/>
    </source>
</evidence>
<dbReference type="InterPro" id="IPR039421">
    <property type="entry name" value="Type_1_exporter"/>
</dbReference>
<feature type="transmembrane region" description="Helical" evidence="9">
    <location>
        <begin position="134"/>
        <end position="152"/>
    </location>
</feature>
<accession>A0A7X2N0I3</accession>
<evidence type="ECO:0000256" key="7">
    <source>
        <dbReference type="ARBA" id="ARBA00022989"/>
    </source>
</evidence>
<evidence type="ECO:0000256" key="4">
    <source>
        <dbReference type="ARBA" id="ARBA00022692"/>
    </source>
</evidence>
<evidence type="ECO:0000256" key="1">
    <source>
        <dbReference type="ARBA" id="ARBA00004651"/>
    </source>
</evidence>
<dbReference type="SUPFAM" id="SSF52540">
    <property type="entry name" value="P-loop containing nucleoside triphosphate hydrolases"/>
    <property type="match status" value="1"/>
</dbReference>
<evidence type="ECO:0000256" key="9">
    <source>
        <dbReference type="SAM" id="Phobius"/>
    </source>
</evidence>
<dbReference type="SMART" id="SM00382">
    <property type="entry name" value="AAA"/>
    <property type="match status" value="1"/>
</dbReference>
<protein>
    <submittedName>
        <fullName evidence="12">ABC transporter ATP-binding protein</fullName>
    </submittedName>
</protein>
<keyword evidence="4 9" id="KW-0812">Transmembrane</keyword>
<dbReference type="InterPro" id="IPR003593">
    <property type="entry name" value="AAA+_ATPase"/>
</dbReference>
<feature type="transmembrane region" description="Helical" evidence="9">
    <location>
        <begin position="57"/>
        <end position="78"/>
    </location>
</feature>
<dbReference type="GO" id="GO:0016887">
    <property type="term" value="F:ATP hydrolysis activity"/>
    <property type="evidence" value="ECO:0007669"/>
    <property type="project" value="InterPro"/>
</dbReference>
<evidence type="ECO:0000256" key="6">
    <source>
        <dbReference type="ARBA" id="ARBA00022840"/>
    </source>
</evidence>
<evidence type="ECO:0000313" key="12">
    <source>
        <dbReference type="EMBL" id="MSR92449.1"/>
    </source>
</evidence>
<dbReference type="Pfam" id="PF00664">
    <property type="entry name" value="ABC_membrane"/>
    <property type="match status" value="1"/>
</dbReference>
<evidence type="ECO:0000259" key="11">
    <source>
        <dbReference type="PROSITE" id="PS50929"/>
    </source>
</evidence>
<feature type="transmembrane region" description="Helical" evidence="9">
    <location>
        <begin position="158"/>
        <end position="179"/>
    </location>
</feature>
<feature type="domain" description="ABC transmembrane type-1" evidence="11">
    <location>
        <begin position="17"/>
        <end position="299"/>
    </location>
</feature>
<keyword evidence="6 12" id="KW-0067">ATP-binding</keyword>
<dbReference type="PANTHER" id="PTHR43394:SF1">
    <property type="entry name" value="ATP-BINDING CASSETTE SUB-FAMILY B MEMBER 10, MITOCHONDRIAL"/>
    <property type="match status" value="1"/>
</dbReference>
<dbReference type="EMBL" id="VULX01000031">
    <property type="protein sequence ID" value="MSR92449.1"/>
    <property type="molecule type" value="Genomic_DNA"/>
</dbReference>
<evidence type="ECO:0000256" key="3">
    <source>
        <dbReference type="ARBA" id="ARBA00022475"/>
    </source>
</evidence>
<comment type="subcellular location">
    <subcellularLocation>
        <location evidence="1">Cell membrane</location>
        <topology evidence="1">Multi-pass membrane protein</topology>
    </subcellularLocation>
</comment>
<keyword evidence="7 9" id="KW-1133">Transmembrane helix</keyword>
<evidence type="ECO:0000259" key="10">
    <source>
        <dbReference type="PROSITE" id="PS50893"/>
    </source>
</evidence>
<reference evidence="12 13" key="1">
    <citation type="submission" date="2019-08" db="EMBL/GenBank/DDBJ databases">
        <title>In-depth cultivation of the pig gut microbiome towards novel bacterial diversity and tailored functional studies.</title>
        <authorList>
            <person name="Wylensek D."/>
            <person name="Hitch T.C.A."/>
            <person name="Clavel T."/>
        </authorList>
    </citation>
    <scope>NUCLEOTIDE SEQUENCE [LARGE SCALE GENOMIC DNA]</scope>
    <source>
        <strain evidence="12 13">WCA-383-APC-5B</strain>
    </source>
</reference>
<keyword evidence="3" id="KW-1003">Cell membrane</keyword>
<dbReference type="CDD" id="cd18548">
    <property type="entry name" value="ABC_6TM_Tm287_like"/>
    <property type="match status" value="1"/>
</dbReference>
<dbReference type="Proteomes" id="UP000460287">
    <property type="component" value="Unassembled WGS sequence"/>
</dbReference>
<gene>
    <name evidence="12" type="ORF">FYJ33_13875</name>
</gene>
<dbReference type="GO" id="GO:0005886">
    <property type="term" value="C:plasma membrane"/>
    <property type="evidence" value="ECO:0007669"/>
    <property type="project" value="UniProtKB-SubCell"/>
</dbReference>
<name>A0A7X2N0I3_9CLOT</name>
<dbReference type="Pfam" id="PF00005">
    <property type="entry name" value="ABC_tran"/>
    <property type="match status" value="1"/>
</dbReference>
<dbReference type="InterPro" id="IPR017871">
    <property type="entry name" value="ABC_transporter-like_CS"/>
</dbReference>